<evidence type="ECO:0000313" key="1">
    <source>
        <dbReference type="EMBL" id="SEW03391.1"/>
    </source>
</evidence>
<dbReference type="InterPro" id="IPR038084">
    <property type="entry name" value="PduO/GlcC-like_sf"/>
</dbReference>
<dbReference type="Proteomes" id="UP000183275">
    <property type="component" value="Unassembled WGS sequence"/>
</dbReference>
<keyword evidence="2" id="KW-1185">Reference proteome</keyword>
<dbReference type="EMBL" id="FOIS01000002">
    <property type="protein sequence ID" value="SEW03391.1"/>
    <property type="molecule type" value="Genomic_DNA"/>
</dbReference>
<evidence type="ECO:0000313" key="2">
    <source>
        <dbReference type="Proteomes" id="UP000183275"/>
    </source>
</evidence>
<name>A0A1I0NPM9_9EURY</name>
<dbReference type="AlphaFoldDB" id="A0A1I0NPM9"/>
<organism evidence="1 2">
    <name type="scientific">Natrinema salifodinae</name>
    <dbReference type="NCBI Taxonomy" id="1202768"/>
    <lineage>
        <taxon>Archaea</taxon>
        <taxon>Methanobacteriati</taxon>
        <taxon>Methanobacteriota</taxon>
        <taxon>Stenosarchaea group</taxon>
        <taxon>Halobacteria</taxon>
        <taxon>Halobacteriales</taxon>
        <taxon>Natrialbaceae</taxon>
        <taxon>Natrinema</taxon>
    </lineage>
</organism>
<dbReference type="STRING" id="1202768.SAMN05216285_1975"/>
<dbReference type="PANTHER" id="PTHR34309">
    <property type="entry name" value="SLR1406 PROTEIN"/>
    <property type="match status" value="1"/>
</dbReference>
<dbReference type="SUPFAM" id="SSF143744">
    <property type="entry name" value="GlcG-like"/>
    <property type="match status" value="1"/>
</dbReference>
<protein>
    <submittedName>
        <fullName evidence="1">Uncharacterized conserved protein GlcG, DUF336 family</fullName>
    </submittedName>
</protein>
<reference evidence="2" key="1">
    <citation type="submission" date="2016-10" db="EMBL/GenBank/DDBJ databases">
        <authorList>
            <person name="Varghese N."/>
        </authorList>
    </citation>
    <scope>NUCLEOTIDE SEQUENCE [LARGE SCALE GENOMIC DNA]</scope>
    <source>
        <strain evidence="2">CGMCC 1.12284</strain>
    </source>
</reference>
<dbReference type="InterPro" id="IPR052517">
    <property type="entry name" value="GlcG_carb_metab_protein"/>
</dbReference>
<sequence>MVDTVSLDTAKEIIDAAEQRAAEIDNPMVITVANSEGNLIAQHRMDGAWLASVDISRNKAYTAAALDMPTHDLADPTRPGESLYGLQNTNQGRMVIFGGGYPLMRDGDVVGAIGVSGGAVEQDMDVAESGVDKFDELSA</sequence>
<dbReference type="OrthoDB" id="23563at2157"/>
<dbReference type="InterPro" id="IPR005624">
    <property type="entry name" value="PduO/GlcC-like"/>
</dbReference>
<dbReference type="eggNOG" id="arCOG07054">
    <property type="taxonomic scope" value="Archaea"/>
</dbReference>
<dbReference type="RefSeq" id="WP_049990171.1">
    <property type="nucleotide sequence ID" value="NZ_FOIS01000002.1"/>
</dbReference>
<dbReference type="PANTHER" id="PTHR34309:SF1">
    <property type="entry name" value="PROTEIN GLCG"/>
    <property type="match status" value="1"/>
</dbReference>
<dbReference type="Pfam" id="PF03928">
    <property type="entry name" value="HbpS-like"/>
    <property type="match status" value="1"/>
</dbReference>
<accession>A0A1I0NPM9</accession>
<dbReference type="Gene3D" id="3.30.450.150">
    <property type="entry name" value="Haem-degrading domain"/>
    <property type="match status" value="1"/>
</dbReference>
<gene>
    <name evidence="1" type="ORF">SAMN05216285_1975</name>
</gene>
<proteinExistence type="predicted"/>